<protein>
    <recommendedName>
        <fullName evidence="5">HTH lysR-type domain-containing protein</fullName>
    </recommendedName>
</protein>
<dbReference type="RefSeq" id="WP_064545944.1">
    <property type="nucleotide sequence ID" value="NZ_LXEQ01000045.1"/>
</dbReference>
<dbReference type="Pfam" id="PF00126">
    <property type="entry name" value="HTH_1"/>
    <property type="match status" value="1"/>
</dbReference>
<reference evidence="6 7" key="1">
    <citation type="submission" date="2016-04" db="EMBL/GenBank/DDBJ databases">
        <title>ATOL: Assembling a taxonomically balanced genome-scale reconstruction of the evolutionary history of the Enterobacteriaceae.</title>
        <authorList>
            <person name="Plunkett G.III."/>
            <person name="Neeno-Eckwall E.C."/>
            <person name="Glasner J.D."/>
            <person name="Perna N.T."/>
        </authorList>
    </citation>
    <scope>NUCLEOTIDE SEQUENCE [LARGE SCALE GENOMIC DNA]</scope>
    <source>
        <strain evidence="6 7">ATCC 51602</strain>
    </source>
</reference>
<dbReference type="Proteomes" id="UP000078407">
    <property type="component" value="Unassembled WGS sequence"/>
</dbReference>
<sequence>MGKVSLESLQAFIACVDCGGFSKAAKKLNKSQATISILVANLEDELHINLFDRNGRSPTLTSKGEVVYSSARNVVLSHQELLNMTGELLDERESAITLILSEYVPVEQREMIKEQYLSKINGMKLTMLTAESHDAVEMLLRREADVVVIPALKSRMNYPIELTGRRTWFSSPLHVYCSKDHPLFLRNDISEHDIKVVRRIRVLNGTTVNRSPRDDIFTDSIFRAYGLCAQGFGWCELPEWIVKRQQKLGDDRLVKTSVRPSKKALEFDVLYRNEIKGSFINWFITAVTDAPVQSSLEV</sequence>
<dbReference type="InterPro" id="IPR036390">
    <property type="entry name" value="WH_DNA-bd_sf"/>
</dbReference>
<dbReference type="SUPFAM" id="SSF53850">
    <property type="entry name" value="Periplasmic binding protein-like II"/>
    <property type="match status" value="1"/>
</dbReference>
<comment type="similarity">
    <text evidence="1">Belongs to the LysR transcriptional regulatory family.</text>
</comment>
<name>A0ABX2W779_9ENTR</name>
<dbReference type="PANTHER" id="PTHR30126:SF91">
    <property type="entry name" value="LYSR FAMILY TRANSCRIPTIONAL REGULATOR"/>
    <property type="match status" value="1"/>
</dbReference>
<evidence type="ECO:0000256" key="1">
    <source>
        <dbReference type="ARBA" id="ARBA00009437"/>
    </source>
</evidence>
<proteinExistence type="inferred from homology"/>
<dbReference type="SUPFAM" id="SSF46785">
    <property type="entry name" value="Winged helix' DNA-binding domain"/>
    <property type="match status" value="1"/>
</dbReference>
<feature type="domain" description="HTH lysR-type" evidence="5">
    <location>
        <begin position="4"/>
        <end position="61"/>
    </location>
</feature>
<dbReference type="Pfam" id="PF03466">
    <property type="entry name" value="LysR_substrate"/>
    <property type="match status" value="1"/>
</dbReference>
<dbReference type="PROSITE" id="PS50931">
    <property type="entry name" value="HTH_LYSR"/>
    <property type="match status" value="1"/>
</dbReference>
<evidence type="ECO:0000256" key="4">
    <source>
        <dbReference type="ARBA" id="ARBA00023163"/>
    </source>
</evidence>
<evidence type="ECO:0000313" key="7">
    <source>
        <dbReference type="Proteomes" id="UP000078407"/>
    </source>
</evidence>
<dbReference type="InterPro" id="IPR036388">
    <property type="entry name" value="WH-like_DNA-bd_sf"/>
</dbReference>
<dbReference type="InterPro" id="IPR005119">
    <property type="entry name" value="LysR_subst-bd"/>
</dbReference>
<evidence type="ECO:0000256" key="3">
    <source>
        <dbReference type="ARBA" id="ARBA00023125"/>
    </source>
</evidence>
<evidence type="ECO:0000256" key="2">
    <source>
        <dbReference type="ARBA" id="ARBA00023015"/>
    </source>
</evidence>
<evidence type="ECO:0000259" key="5">
    <source>
        <dbReference type="PROSITE" id="PS50931"/>
    </source>
</evidence>
<dbReference type="Gene3D" id="1.10.10.10">
    <property type="entry name" value="Winged helix-like DNA-binding domain superfamily/Winged helix DNA-binding domain"/>
    <property type="match status" value="1"/>
</dbReference>
<keyword evidence="2" id="KW-0805">Transcription regulation</keyword>
<dbReference type="Gene3D" id="3.40.190.290">
    <property type="match status" value="1"/>
</dbReference>
<dbReference type="InterPro" id="IPR000847">
    <property type="entry name" value="LysR_HTH_N"/>
</dbReference>
<evidence type="ECO:0000313" key="6">
    <source>
        <dbReference type="EMBL" id="OAT26702.1"/>
    </source>
</evidence>
<keyword evidence="4" id="KW-0804">Transcription</keyword>
<comment type="caution">
    <text evidence="6">The sequence shown here is derived from an EMBL/GenBank/DDBJ whole genome shotgun (WGS) entry which is preliminary data.</text>
</comment>
<dbReference type="PANTHER" id="PTHR30126">
    <property type="entry name" value="HTH-TYPE TRANSCRIPTIONAL REGULATOR"/>
    <property type="match status" value="1"/>
</dbReference>
<dbReference type="EMBL" id="LXEQ01000045">
    <property type="protein sequence ID" value="OAT26702.1"/>
    <property type="molecule type" value="Genomic_DNA"/>
</dbReference>
<dbReference type="PRINTS" id="PR00039">
    <property type="entry name" value="HTHLYSR"/>
</dbReference>
<gene>
    <name evidence="6" type="ORF">M976_02863</name>
</gene>
<organism evidence="6 7">
    <name type="scientific">Buttiauxella ferragutiae ATCC 51602</name>
    <dbReference type="NCBI Taxonomy" id="1354252"/>
    <lineage>
        <taxon>Bacteria</taxon>
        <taxon>Pseudomonadati</taxon>
        <taxon>Pseudomonadota</taxon>
        <taxon>Gammaproteobacteria</taxon>
        <taxon>Enterobacterales</taxon>
        <taxon>Enterobacteriaceae</taxon>
        <taxon>Buttiauxella</taxon>
    </lineage>
</organism>
<accession>A0ABX2W779</accession>
<keyword evidence="7" id="KW-1185">Reference proteome</keyword>
<keyword evidence="3" id="KW-0238">DNA-binding</keyword>